<dbReference type="RefSeq" id="XP_663066.1">
    <property type="nucleotide sequence ID" value="XM_657974.1"/>
</dbReference>
<dbReference type="KEGG" id="ani:ANIA_05462"/>
<evidence type="ECO:0000313" key="2">
    <source>
        <dbReference type="Proteomes" id="UP000000560"/>
    </source>
</evidence>
<gene>
    <name evidence="1" type="ORF">ANIA_05462</name>
</gene>
<dbReference type="AlphaFoldDB" id="Q5B1W8"/>
<accession>Q5B1W8</accession>
<accession>C8VGF9</accession>
<proteinExistence type="predicted"/>
<dbReference type="OrthoDB" id="540004at2759"/>
<sequence>MALELRVLALSSITYSKQGEIPLDQVFPRSNLCAENGLSPSRNSEAGIYTMENFVATEPEAVLAGTSRTLKPGDVMGQSMRKINGFATMPTNIFSHPGVFQRMLEGAGFTNVTAQHYSDNTKPMTRLFHLIAYIPHLIVTFLGLEKYFINTIAGVLQSYRGRNHWRIWPSQQRNEAGGTCRRSKRSVIMPSKLNLRFV</sequence>
<dbReference type="eggNOG" id="KOG1269">
    <property type="taxonomic scope" value="Eukaryota"/>
</dbReference>
<reference evidence="2" key="2">
    <citation type="journal article" date="2009" name="Fungal Genet. Biol.">
        <title>The 2008 update of the Aspergillus nidulans genome annotation: a community effort.</title>
        <authorList>
            <person name="Wortman J.R."/>
            <person name="Gilsenan J.M."/>
            <person name="Joardar V."/>
            <person name="Deegan J."/>
            <person name="Clutterbuck J."/>
            <person name="Andersen M.R."/>
            <person name="Archer D."/>
            <person name="Bencina M."/>
            <person name="Braus G."/>
            <person name="Coutinho P."/>
            <person name="von Dohren H."/>
            <person name="Doonan J."/>
            <person name="Driessen A.J."/>
            <person name="Durek P."/>
            <person name="Espeso E."/>
            <person name="Fekete E."/>
            <person name="Flipphi M."/>
            <person name="Estrada C.G."/>
            <person name="Geysens S."/>
            <person name="Goldman G."/>
            <person name="de Groot P.W."/>
            <person name="Hansen K."/>
            <person name="Harris S.D."/>
            <person name="Heinekamp T."/>
            <person name="Helmstaedt K."/>
            <person name="Henrissat B."/>
            <person name="Hofmann G."/>
            <person name="Homan T."/>
            <person name="Horio T."/>
            <person name="Horiuchi H."/>
            <person name="James S."/>
            <person name="Jones M."/>
            <person name="Karaffa L."/>
            <person name="Karanyi Z."/>
            <person name="Kato M."/>
            <person name="Keller N."/>
            <person name="Kelly D.E."/>
            <person name="Kiel J.A."/>
            <person name="Kim J.M."/>
            <person name="van der Klei I.J."/>
            <person name="Klis F.M."/>
            <person name="Kovalchuk A."/>
            <person name="Krasevec N."/>
            <person name="Kubicek C.P."/>
            <person name="Liu B."/>
            <person name="Maccabe A."/>
            <person name="Meyer V."/>
            <person name="Mirabito P."/>
            <person name="Miskei M."/>
            <person name="Mos M."/>
            <person name="Mullins J."/>
            <person name="Nelson D.R."/>
            <person name="Nielsen J."/>
            <person name="Oakley B.R."/>
            <person name="Osmani S.A."/>
            <person name="Pakula T."/>
            <person name="Paszewski A."/>
            <person name="Paulsen I."/>
            <person name="Pilsyk S."/>
            <person name="Pocsi I."/>
            <person name="Punt P.J."/>
            <person name="Ram A.F."/>
            <person name="Ren Q."/>
            <person name="Robellet X."/>
            <person name="Robson G."/>
            <person name="Seiboth B."/>
            <person name="van Solingen P."/>
            <person name="Specht T."/>
            <person name="Sun J."/>
            <person name="Taheri-Talesh N."/>
            <person name="Takeshita N."/>
            <person name="Ussery D."/>
            <person name="vanKuyk P.A."/>
            <person name="Visser H."/>
            <person name="van de Vondervoort P.J."/>
            <person name="de Vries R.P."/>
            <person name="Walton J."/>
            <person name="Xiang X."/>
            <person name="Xiong Y."/>
            <person name="Zeng A.P."/>
            <person name="Brandt B.W."/>
            <person name="Cornell M.J."/>
            <person name="van den Hondel C.A."/>
            <person name="Visser J."/>
            <person name="Oliver S.G."/>
            <person name="Turner G."/>
        </authorList>
    </citation>
    <scope>GENOME REANNOTATION</scope>
    <source>
        <strain evidence="2">FGSC A4 / ATCC 38163 / CBS 112.46 / NRRL 194 / M139</strain>
    </source>
</reference>
<organism evidence="1 2">
    <name type="scientific">Emericella nidulans (strain FGSC A4 / ATCC 38163 / CBS 112.46 / NRRL 194 / M139)</name>
    <name type="common">Aspergillus nidulans</name>
    <dbReference type="NCBI Taxonomy" id="227321"/>
    <lineage>
        <taxon>Eukaryota</taxon>
        <taxon>Fungi</taxon>
        <taxon>Dikarya</taxon>
        <taxon>Ascomycota</taxon>
        <taxon>Pezizomycotina</taxon>
        <taxon>Eurotiomycetes</taxon>
        <taxon>Eurotiomycetidae</taxon>
        <taxon>Eurotiales</taxon>
        <taxon>Aspergillaceae</taxon>
        <taxon>Aspergillus</taxon>
        <taxon>Aspergillus subgen. Nidulantes</taxon>
    </lineage>
</organism>
<dbReference type="Proteomes" id="UP000000560">
    <property type="component" value="Chromosome V"/>
</dbReference>
<dbReference type="GeneID" id="2871751"/>
<dbReference type="EMBL" id="BN001305">
    <property type="protein sequence ID" value="CBF81868.1"/>
    <property type="molecule type" value="Genomic_DNA"/>
</dbReference>
<evidence type="ECO:0000313" key="1">
    <source>
        <dbReference type="EMBL" id="CBF81868.1"/>
    </source>
</evidence>
<dbReference type="STRING" id="227321.Q5B1W8"/>
<protein>
    <submittedName>
        <fullName evidence="1">Uncharacterized protein</fullName>
    </submittedName>
</protein>
<reference evidence="2" key="1">
    <citation type="journal article" date="2005" name="Nature">
        <title>Sequencing of Aspergillus nidulans and comparative analysis with A. fumigatus and A. oryzae.</title>
        <authorList>
            <person name="Galagan J.E."/>
            <person name="Calvo S.E."/>
            <person name="Cuomo C."/>
            <person name="Ma L.J."/>
            <person name="Wortman J.R."/>
            <person name="Batzoglou S."/>
            <person name="Lee S.I."/>
            <person name="Basturkmen M."/>
            <person name="Spevak C.C."/>
            <person name="Clutterbuck J."/>
            <person name="Kapitonov V."/>
            <person name="Jurka J."/>
            <person name="Scazzocchio C."/>
            <person name="Farman M."/>
            <person name="Butler J."/>
            <person name="Purcell S."/>
            <person name="Harris S."/>
            <person name="Braus G.H."/>
            <person name="Draht O."/>
            <person name="Busch S."/>
            <person name="D'Enfert C."/>
            <person name="Bouchier C."/>
            <person name="Goldman G.H."/>
            <person name="Bell-Pedersen D."/>
            <person name="Griffiths-Jones S."/>
            <person name="Doonan J.H."/>
            <person name="Yu J."/>
            <person name="Vienken K."/>
            <person name="Pain A."/>
            <person name="Freitag M."/>
            <person name="Selker E.U."/>
            <person name="Archer D.B."/>
            <person name="Penalva M.A."/>
            <person name="Oakley B.R."/>
            <person name="Momany M."/>
            <person name="Tanaka T."/>
            <person name="Kumagai T."/>
            <person name="Asai K."/>
            <person name="Machida M."/>
            <person name="Nierman W.C."/>
            <person name="Denning D.W."/>
            <person name="Caddick M."/>
            <person name="Hynes M."/>
            <person name="Paoletti M."/>
            <person name="Fischer R."/>
            <person name="Miller B."/>
            <person name="Dyer P."/>
            <person name="Sachs M.S."/>
            <person name="Osmani S.A."/>
            <person name="Birren B.W."/>
        </authorList>
    </citation>
    <scope>NUCLEOTIDE SEQUENCE [LARGE SCALE GENOMIC DNA]</scope>
    <source>
        <strain evidence="2">FGSC A4 / ATCC 38163 / CBS 112.46 / NRRL 194 / M139</strain>
    </source>
</reference>
<keyword evidence="2" id="KW-1185">Reference proteome</keyword>
<name>Q5B1W8_EMENI</name>
<dbReference type="VEuPathDB" id="FungiDB:AN5462"/>
<dbReference type="HOGENOM" id="CLU_1378107_0_0_1"/>
<dbReference type="InParanoid" id="Q5B1W8"/>